<comment type="caution">
    <text evidence="8">The sequence shown here is derived from an EMBL/GenBank/DDBJ whole genome shotgun (WGS) entry which is preliminary data.</text>
</comment>
<evidence type="ECO:0000256" key="3">
    <source>
        <dbReference type="ARBA" id="ARBA00022603"/>
    </source>
</evidence>
<evidence type="ECO:0000313" key="9">
    <source>
        <dbReference type="Proteomes" id="UP000822688"/>
    </source>
</evidence>
<keyword evidence="4" id="KW-0808">Transferase</keyword>
<comment type="pathway">
    <text evidence="1">Phospholipid metabolism; phosphatidylcholine biosynthesis.</text>
</comment>
<dbReference type="GO" id="GO:0032259">
    <property type="term" value="P:methylation"/>
    <property type="evidence" value="ECO:0007669"/>
    <property type="project" value="UniProtKB-KW"/>
</dbReference>
<dbReference type="Proteomes" id="UP000822688">
    <property type="component" value="Chromosome V"/>
</dbReference>
<keyword evidence="3" id="KW-0489">Methyltransferase</keyword>
<comment type="catalytic activity">
    <reaction evidence="6">
        <text>N,N-dimethylethanolamine phosphate + S-adenosyl-L-methionine = phosphocholine + S-adenosyl-L-homocysteine + H(+)</text>
        <dbReference type="Rhea" id="RHEA:25325"/>
        <dbReference type="ChEBI" id="CHEBI:15378"/>
        <dbReference type="ChEBI" id="CHEBI:57856"/>
        <dbReference type="ChEBI" id="CHEBI:58641"/>
        <dbReference type="ChEBI" id="CHEBI:59789"/>
        <dbReference type="ChEBI" id="CHEBI:295975"/>
        <dbReference type="EC" id="2.1.1.103"/>
    </reaction>
    <physiologicalReaction direction="left-to-right" evidence="6">
        <dbReference type="Rhea" id="RHEA:25326"/>
    </physiologicalReaction>
</comment>
<name>A0A8T0HQA1_CERPU</name>
<gene>
    <name evidence="8" type="ORF">KC19_VG149000</name>
</gene>
<evidence type="ECO:0000256" key="4">
    <source>
        <dbReference type="ARBA" id="ARBA00022679"/>
    </source>
</evidence>
<dbReference type="EC" id="2.1.1.103" evidence="5"/>
<proteinExistence type="predicted"/>
<dbReference type="InterPro" id="IPR029063">
    <property type="entry name" value="SAM-dependent_MTases_sf"/>
</dbReference>
<evidence type="ECO:0000313" key="8">
    <source>
        <dbReference type="EMBL" id="KAG0573102.1"/>
    </source>
</evidence>
<comment type="pathway">
    <text evidence="2">Lipid metabolism.</text>
</comment>
<accession>A0A8T0HQA1</accession>
<dbReference type="PANTHER" id="PTHR44307:SF2">
    <property type="entry name" value="PHOSPHOETHANOLAMINE METHYLTRANSFERASE ISOFORM X1"/>
    <property type="match status" value="1"/>
</dbReference>
<dbReference type="GO" id="GO:0000234">
    <property type="term" value="F:phosphoethanolamine N-methyltransferase activity"/>
    <property type="evidence" value="ECO:0007669"/>
    <property type="project" value="UniProtKB-EC"/>
</dbReference>
<reference evidence="8" key="1">
    <citation type="submission" date="2020-06" db="EMBL/GenBank/DDBJ databases">
        <title>WGS assembly of Ceratodon purpureus strain R40.</title>
        <authorList>
            <person name="Carey S.B."/>
            <person name="Jenkins J."/>
            <person name="Shu S."/>
            <person name="Lovell J.T."/>
            <person name="Sreedasyam A."/>
            <person name="Maumus F."/>
            <person name="Tiley G.P."/>
            <person name="Fernandez-Pozo N."/>
            <person name="Barry K."/>
            <person name="Chen C."/>
            <person name="Wang M."/>
            <person name="Lipzen A."/>
            <person name="Daum C."/>
            <person name="Saski C.A."/>
            <person name="Payton A.C."/>
            <person name="Mcbreen J.C."/>
            <person name="Conrad R.E."/>
            <person name="Kollar L.M."/>
            <person name="Olsson S."/>
            <person name="Huttunen S."/>
            <person name="Landis J.B."/>
            <person name="Wickett N.J."/>
            <person name="Johnson M.G."/>
            <person name="Rensing S.A."/>
            <person name="Grimwood J."/>
            <person name="Schmutz J."/>
            <person name="Mcdaniel S.F."/>
        </authorList>
    </citation>
    <scope>NUCLEOTIDE SEQUENCE</scope>
    <source>
        <strain evidence="8">R40</strain>
    </source>
</reference>
<evidence type="ECO:0000256" key="2">
    <source>
        <dbReference type="ARBA" id="ARBA00005189"/>
    </source>
</evidence>
<evidence type="ECO:0000256" key="6">
    <source>
        <dbReference type="ARBA" id="ARBA00047619"/>
    </source>
</evidence>
<keyword evidence="9" id="KW-1185">Reference proteome</keyword>
<sequence>MKWLKPGGYIFCRESCFHQSGDHKRKNNPTHYRQPSGYTKIFEQTHVEEADGSFYEFELVGCKCVGTSAIEFENHKLVSIDTRQEFIKVDLTTSFSNLKLTQNESKLCDSKAPDESY</sequence>
<protein>
    <recommendedName>
        <fullName evidence="5">phosphoethanolamine N-methyltransferase</fullName>
        <ecNumber evidence="5">2.1.1.103</ecNumber>
    </recommendedName>
</protein>
<evidence type="ECO:0000256" key="5">
    <source>
        <dbReference type="ARBA" id="ARBA00035674"/>
    </source>
</evidence>
<comment type="catalytic activity">
    <reaction evidence="7">
        <text>N-methylethanolamine phosphate + S-adenosyl-L-methionine = N,N-dimethylethanolamine phosphate + S-adenosyl-L-homocysteine + H(+)</text>
        <dbReference type="Rhea" id="RHEA:25321"/>
        <dbReference type="ChEBI" id="CHEBI:15378"/>
        <dbReference type="ChEBI" id="CHEBI:57781"/>
        <dbReference type="ChEBI" id="CHEBI:57856"/>
        <dbReference type="ChEBI" id="CHEBI:58641"/>
        <dbReference type="ChEBI" id="CHEBI:59789"/>
        <dbReference type="EC" id="2.1.1.103"/>
    </reaction>
    <physiologicalReaction direction="left-to-right" evidence="7">
        <dbReference type="Rhea" id="RHEA:25322"/>
    </physiologicalReaction>
</comment>
<evidence type="ECO:0000256" key="1">
    <source>
        <dbReference type="ARBA" id="ARBA00004969"/>
    </source>
</evidence>
<evidence type="ECO:0000256" key="7">
    <source>
        <dbReference type="ARBA" id="ARBA00047841"/>
    </source>
</evidence>
<dbReference type="EMBL" id="CM026426">
    <property type="protein sequence ID" value="KAG0573102.1"/>
    <property type="molecule type" value="Genomic_DNA"/>
</dbReference>
<dbReference type="PANTHER" id="PTHR44307">
    <property type="entry name" value="PHOSPHOETHANOLAMINE METHYLTRANSFERASE"/>
    <property type="match status" value="1"/>
</dbReference>
<dbReference type="Gene3D" id="3.40.50.150">
    <property type="entry name" value="Vaccinia Virus protein VP39"/>
    <property type="match status" value="1"/>
</dbReference>
<organism evidence="8 9">
    <name type="scientific">Ceratodon purpureus</name>
    <name type="common">Fire moss</name>
    <name type="synonym">Dicranum purpureum</name>
    <dbReference type="NCBI Taxonomy" id="3225"/>
    <lineage>
        <taxon>Eukaryota</taxon>
        <taxon>Viridiplantae</taxon>
        <taxon>Streptophyta</taxon>
        <taxon>Embryophyta</taxon>
        <taxon>Bryophyta</taxon>
        <taxon>Bryophytina</taxon>
        <taxon>Bryopsida</taxon>
        <taxon>Dicranidae</taxon>
        <taxon>Pseudoditrichales</taxon>
        <taxon>Ditrichaceae</taxon>
        <taxon>Ceratodon</taxon>
    </lineage>
</organism>
<dbReference type="AlphaFoldDB" id="A0A8T0HQA1"/>